<protein>
    <submittedName>
        <fullName evidence="1">Uncharacterized protein</fullName>
    </submittedName>
</protein>
<name>A0A3D8IV80_9HELI</name>
<gene>
    <name evidence="1" type="ORF">CQA58_07595</name>
</gene>
<reference evidence="1 2" key="1">
    <citation type="submission" date="2018-04" db="EMBL/GenBank/DDBJ databases">
        <title>Novel Campyloabacter and Helicobacter Species and Strains.</title>
        <authorList>
            <person name="Mannion A.J."/>
            <person name="Shen Z."/>
            <person name="Fox J.G."/>
        </authorList>
    </citation>
    <scope>NUCLEOTIDE SEQUENCE [LARGE SCALE GENOMIC DNA]</scope>
    <source>
        <strain evidence="1 2">MIT 04-9366</strain>
    </source>
</reference>
<organism evidence="1 2">
    <name type="scientific">Helicobacter brantae</name>
    <dbReference type="NCBI Taxonomy" id="375927"/>
    <lineage>
        <taxon>Bacteria</taxon>
        <taxon>Pseudomonadati</taxon>
        <taxon>Campylobacterota</taxon>
        <taxon>Epsilonproteobacteria</taxon>
        <taxon>Campylobacterales</taxon>
        <taxon>Helicobacteraceae</taxon>
        <taxon>Helicobacter</taxon>
    </lineage>
</organism>
<dbReference type="EMBL" id="NXLV01000019">
    <property type="protein sequence ID" value="RDU69132.1"/>
    <property type="molecule type" value="Genomic_DNA"/>
</dbReference>
<keyword evidence="2" id="KW-1185">Reference proteome</keyword>
<comment type="caution">
    <text evidence="1">The sequence shown here is derived from an EMBL/GenBank/DDBJ whole genome shotgun (WGS) entry which is preliminary data.</text>
</comment>
<sequence>MSNTIKNISMKYENQIRFIWKFLGIRGGIKHKRISRKYEDYTIDTQEIVDFLIFLAVISTILNKNTETIKMIKCIFLYLSIRILNGKE</sequence>
<accession>A0A3D8IV80</accession>
<proteinExistence type="predicted"/>
<evidence type="ECO:0000313" key="2">
    <source>
        <dbReference type="Proteomes" id="UP000257045"/>
    </source>
</evidence>
<dbReference type="AlphaFoldDB" id="A0A3D8IV80"/>
<dbReference type="Proteomes" id="UP000257045">
    <property type="component" value="Unassembled WGS sequence"/>
</dbReference>
<evidence type="ECO:0000313" key="1">
    <source>
        <dbReference type="EMBL" id="RDU69132.1"/>
    </source>
</evidence>